<keyword evidence="2" id="KW-1185">Reference proteome</keyword>
<gene>
    <name evidence="1" type="ORF">AFUS01_LOCUS22037</name>
</gene>
<comment type="caution">
    <text evidence="1">The sequence shown here is derived from an EMBL/GenBank/DDBJ whole genome shotgun (WGS) entry which is preliminary data.</text>
</comment>
<evidence type="ECO:0000313" key="2">
    <source>
        <dbReference type="Proteomes" id="UP000708208"/>
    </source>
</evidence>
<reference evidence="1" key="1">
    <citation type="submission" date="2021-06" db="EMBL/GenBank/DDBJ databases">
        <authorList>
            <person name="Hodson N. C."/>
            <person name="Mongue J. A."/>
            <person name="Jaron S. K."/>
        </authorList>
    </citation>
    <scope>NUCLEOTIDE SEQUENCE</scope>
</reference>
<accession>A0A8J2K611</accession>
<dbReference type="AlphaFoldDB" id="A0A8J2K611"/>
<protein>
    <submittedName>
        <fullName evidence="1">Uncharacterized protein</fullName>
    </submittedName>
</protein>
<name>A0A8J2K611_9HEXA</name>
<proteinExistence type="predicted"/>
<dbReference type="EMBL" id="CAJVCH010252044">
    <property type="protein sequence ID" value="CAG7733605.1"/>
    <property type="molecule type" value="Genomic_DNA"/>
</dbReference>
<organism evidence="1 2">
    <name type="scientific">Allacma fusca</name>
    <dbReference type="NCBI Taxonomy" id="39272"/>
    <lineage>
        <taxon>Eukaryota</taxon>
        <taxon>Metazoa</taxon>
        <taxon>Ecdysozoa</taxon>
        <taxon>Arthropoda</taxon>
        <taxon>Hexapoda</taxon>
        <taxon>Collembola</taxon>
        <taxon>Symphypleona</taxon>
        <taxon>Sminthuridae</taxon>
        <taxon>Allacma</taxon>
    </lineage>
</organism>
<evidence type="ECO:0000313" key="1">
    <source>
        <dbReference type="EMBL" id="CAG7733605.1"/>
    </source>
</evidence>
<dbReference type="Proteomes" id="UP000708208">
    <property type="component" value="Unassembled WGS sequence"/>
</dbReference>
<feature type="non-terminal residue" evidence="1">
    <location>
        <position position="1"/>
    </location>
</feature>
<sequence length="68" mass="7279">ATDLRREEFLETNSTGFVAILASSGSVQWKEEFIKIDNTGLIGIGASSGSVPGNFLFIDTLIFVQGNV</sequence>